<reference evidence="1 2" key="1">
    <citation type="submission" date="2020-09" db="EMBL/GenBank/DDBJ databases">
        <title>novel species in genus Nocardioides.</title>
        <authorList>
            <person name="Zhang G."/>
        </authorList>
    </citation>
    <scope>NUCLEOTIDE SEQUENCE [LARGE SCALE GENOMIC DNA]</scope>
    <source>
        <strain evidence="1 2">19197</strain>
    </source>
</reference>
<evidence type="ECO:0000313" key="1">
    <source>
        <dbReference type="EMBL" id="MBD3916613.1"/>
    </source>
</evidence>
<gene>
    <name evidence="1" type="ORF">IEZ25_18500</name>
</gene>
<organism evidence="1 2">
    <name type="scientific">Nocardioides hwasunensis</name>
    <dbReference type="NCBI Taxonomy" id="397258"/>
    <lineage>
        <taxon>Bacteria</taxon>
        <taxon>Bacillati</taxon>
        <taxon>Actinomycetota</taxon>
        <taxon>Actinomycetes</taxon>
        <taxon>Propionibacteriales</taxon>
        <taxon>Nocardioidaceae</taxon>
        <taxon>Nocardioides</taxon>
    </lineage>
</organism>
<evidence type="ECO:0000313" key="2">
    <source>
        <dbReference type="Proteomes" id="UP000649289"/>
    </source>
</evidence>
<comment type="caution">
    <text evidence="1">The sequence shown here is derived from an EMBL/GenBank/DDBJ whole genome shotgun (WGS) entry which is preliminary data.</text>
</comment>
<dbReference type="Proteomes" id="UP000649289">
    <property type="component" value="Unassembled WGS sequence"/>
</dbReference>
<keyword evidence="2" id="KW-1185">Reference proteome</keyword>
<protein>
    <recommendedName>
        <fullName evidence="3">DUF1795 domain-containing protein</fullName>
    </recommendedName>
</protein>
<proteinExistence type="predicted"/>
<dbReference type="EMBL" id="JACXYY010000008">
    <property type="protein sequence ID" value="MBD3916613.1"/>
    <property type="molecule type" value="Genomic_DNA"/>
</dbReference>
<accession>A0ABR8MKQ6</accession>
<evidence type="ECO:0008006" key="3">
    <source>
        <dbReference type="Google" id="ProtNLM"/>
    </source>
</evidence>
<dbReference type="RefSeq" id="WP_191200944.1">
    <property type="nucleotide sequence ID" value="NZ_BAAAPA010000001.1"/>
</dbReference>
<name>A0ABR8MKQ6_9ACTN</name>
<sequence>MTGRRLTLLALALVVGLMGGFGTSWALGAGPLGSGAAAPVADASPTLPVDPVPDLLPDPDYPPLAPDVRLVDTTVGEGDFRMTVPAPDGWNLSPNSLNEWQWRPPDQPASFGYLMRVEQVLSNRRSIDWTLDRRIAELEEDEQGVEILDRTEDGIHFTFILSNHLRHGYLTWIDVTGTDNAQVEIAVSGRAVDQPGLAALAERVAAGVRLG</sequence>